<evidence type="ECO:0000313" key="11">
    <source>
        <dbReference type="Proteomes" id="UP001302274"/>
    </source>
</evidence>
<feature type="domain" description="Histidine kinase" evidence="9">
    <location>
        <begin position="173"/>
        <end position="381"/>
    </location>
</feature>
<dbReference type="SUPFAM" id="SSF55785">
    <property type="entry name" value="PYP-like sensor domain (PAS domain)"/>
    <property type="match status" value="1"/>
</dbReference>
<gene>
    <name evidence="10" type="ORF">SHI21_18080</name>
</gene>
<evidence type="ECO:0000256" key="2">
    <source>
        <dbReference type="ARBA" id="ARBA00012438"/>
    </source>
</evidence>
<dbReference type="SUPFAM" id="SSF55874">
    <property type="entry name" value="ATPase domain of HSP90 chaperone/DNA topoisomerase II/histidine kinase"/>
    <property type="match status" value="1"/>
</dbReference>
<dbReference type="InterPro" id="IPR035965">
    <property type="entry name" value="PAS-like_dom_sf"/>
</dbReference>
<dbReference type="InterPro" id="IPR003594">
    <property type="entry name" value="HATPase_dom"/>
</dbReference>
<evidence type="ECO:0000256" key="5">
    <source>
        <dbReference type="ARBA" id="ARBA00022741"/>
    </source>
</evidence>
<accession>A0ABU5W0I8</accession>
<keyword evidence="4" id="KW-0808">Transferase</keyword>
<dbReference type="EC" id="2.7.13.3" evidence="2"/>
<dbReference type="InterPro" id="IPR005467">
    <property type="entry name" value="His_kinase_dom"/>
</dbReference>
<keyword evidence="6 10" id="KW-0418">Kinase</keyword>
<dbReference type="InterPro" id="IPR036097">
    <property type="entry name" value="HisK_dim/P_sf"/>
</dbReference>
<dbReference type="InterPro" id="IPR036890">
    <property type="entry name" value="HATPase_C_sf"/>
</dbReference>
<proteinExistence type="predicted"/>
<dbReference type="InterPro" id="IPR003661">
    <property type="entry name" value="HisK_dim/P_dom"/>
</dbReference>
<dbReference type="PRINTS" id="PR00344">
    <property type="entry name" value="BCTRLSENSOR"/>
</dbReference>
<keyword evidence="11" id="KW-1185">Reference proteome</keyword>
<dbReference type="RefSeq" id="WP_323578433.1">
    <property type="nucleotide sequence ID" value="NZ_JAYGJQ010000003.1"/>
</dbReference>
<dbReference type="Gene3D" id="1.10.287.130">
    <property type="match status" value="1"/>
</dbReference>
<comment type="caution">
    <text evidence="10">The sequence shown here is derived from an EMBL/GenBank/DDBJ whole genome shotgun (WGS) entry which is preliminary data.</text>
</comment>
<dbReference type="Pfam" id="PF02518">
    <property type="entry name" value="HATPase_c"/>
    <property type="match status" value="1"/>
</dbReference>
<evidence type="ECO:0000256" key="3">
    <source>
        <dbReference type="ARBA" id="ARBA00022553"/>
    </source>
</evidence>
<dbReference type="PANTHER" id="PTHR43065">
    <property type="entry name" value="SENSOR HISTIDINE KINASE"/>
    <property type="match status" value="1"/>
</dbReference>
<evidence type="ECO:0000256" key="8">
    <source>
        <dbReference type="ARBA" id="ARBA00023012"/>
    </source>
</evidence>
<dbReference type="PROSITE" id="PS50109">
    <property type="entry name" value="HIS_KIN"/>
    <property type="match status" value="1"/>
</dbReference>
<keyword evidence="8" id="KW-0902">Two-component regulatory system</keyword>
<evidence type="ECO:0000259" key="9">
    <source>
        <dbReference type="PROSITE" id="PS50109"/>
    </source>
</evidence>
<dbReference type="InterPro" id="IPR004358">
    <property type="entry name" value="Sig_transdc_His_kin-like_C"/>
</dbReference>
<evidence type="ECO:0000313" key="10">
    <source>
        <dbReference type="EMBL" id="MEA9358148.1"/>
    </source>
</evidence>
<keyword evidence="7" id="KW-0067">ATP-binding</keyword>
<name>A0ABU5W0I8_9BACT</name>
<evidence type="ECO:0000256" key="1">
    <source>
        <dbReference type="ARBA" id="ARBA00000085"/>
    </source>
</evidence>
<reference evidence="10 11" key="1">
    <citation type="submission" date="2023-11" db="EMBL/GenBank/DDBJ databases">
        <title>A Novel Polar Bacteriovorax (B. antarcticus) Isolated from the Biocrust in Antarctica.</title>
        <authorList>
            <person name="Mun W."/>
            <person name="Choi S.Y."/>
            <person name="Mitchell R.J."/>
        </authorList>
    </citation>
    <scope>NUCLEOTIDE SEQUENCE [LARGE SCALE GENOMIC DNA]</scope>
    <source>
        <strain evidence="10 11">PP10</strain>
    </source>
</reference>
<comment type="catalytic activity">
    <reaction evidence="1">
        <text>ATP + protein L-histidine = ADP + protein N-phospho-L-histidine.</text>
        <dbReference type="EC" id="2.7.13.3"/>
    </reaction>
</comment>
<dbReference type="GO" id="GO:0016301">
    <property type="term" value="F:kinase activity"/>
    <property type="evidence" value="ECO:0007669"/>
    <property type="project" value="UniProtKB-KW"/>
</dbReference>
<keyword evidence="5" id="KW-0547">Nucleotide-binding</keyword>
<sequence length="381" mass="43161">MKFNNLEIKNLMNQNLSTVELAKAFDELLTKERSTHNEIKKEYERLNVIINLIPNTISWVNSDMTYFGVNKALADSCNVTTADFVGKTIGFHTKERFFYEFVTELFRSKSDTVYRELEARISGVDRTYLVSGTKLEDKEKAVVIGVDITELTNLKDHVSFTEKLANLGEMFAGIIHDINNPLMMIEGTARRIKKRVTDEEVIDLLSKIEMSSQKISKIVKGIKVYIRQDNDEPFVSENLGSIIDDALVICEHKLKENMVSVVLDPKLHKIEIPCHFTQVFQVFVNLISNSVDAISELQEKSIEITVSETDSKYVIRFQDSGLGIPQDYQEKIFNAFFTTKDRGVGSGLGLSLCRKILEAHGGSLAIDNSAPHTTFLIEFKK</sequence>
<dbReference type="Gene3D" id="3.30.450.20">
    <property type="entry name" value="PAS domain"/>
    <property type="match status" value="1"/>
</dbReference>
<keyword evidence="3" id="KW-0597">Phosphoprotein</keyword>
<dbReference type="CDD" id="cd00082">
    <property type="entry name" value="HisKA"/>
    <property type="match status" value="1"/>
</dbReference>
<dbReference type="EMBL" id="JAYGJQ010000003">
    <property type="protein sequence ID" value="MEA9358148.1"/>
    <property type="molecule type" value="Genomic_DNA"/>
</dbReference>
<evidence type="ECO:0000256" key="4">
    <source>
        <dbReference type="ARBA" id="ARBA00022679"/>
    </source>
</evidence>
<evidence type="ECO:0000256" key="7">
    <source>
        <dbReference type="ARBA" id="ARBA00022840"/>
    </source>
</evidence>
<dbReference type="Proteomes" id="UP001302274">
    <property type="component" value="Unassembled WGS sequence"/>
</dbReference>
<dbReference type="PANTHER" id="PTHR43065:SF10">
    <property type="entry name" value="PEROXIDE STRESS-ACTIVATED HISTIDINE KINASE MAK3"/>
    <property type="match status" value="1"/>
</dbReference>
<dbReference type="CDD" id="cd00075">
    <property type="entry name" value="HATPase"/>
    <property type="match status" value="1"/>
</dbReference>
<organism evidence="10 11">
    <name type="scientific">Bacteriovorax antarcticus</name>
    <dbReference type="NCBI Taxonomy" id="3088717"/>
    <lineage>
        <taxon>Bacteria</taxon>
        <taxon>Pseudomonadati</taxon>
        <taxon>Bdellovibrionota</taxon>
        <taxon>Bacteriovoracia</taxon>
        <taxon>Bacteriovoracales</taxon>
        <taxon>Bacteriovoracaceae</taxon>
        <taxon>Bacteriovorax</taxon>
    </lineage>
</organism>
<protein>
    <recommendedName>
        <fullName evidence="2">histidine kinase</fullName>
        <ecNumber evidence="2">2.7.13.3</ecNumber>
    </recommendedName>
</protein>
<dbReference type="SMART" id="SM00388">
    <property type="entry name" value="HisKA"/>
    <property type="match status" value="1"/>
</dbReference>
<dbReference type="SUPFAM" id="SSF47384">
    <property type="entry name" value="Homodimeric domain of signal transducing histidine kinase"/>
    <property type="match status" value="1"/>
</dbReference>
<dbReference type="SMART" id="SM00387">
    <property type="entry name" value="HATPase_c"/>
    <property type="match status" value="1"/>
</dbReference>
<dbReference type="Gene3D" id="3.30.565.10">
    <property type="entry name" value="Histidine kinase-like ATPase, C-terminal domain"/>
    <property type="match status" value="1"/>
</dbReference>
<dbReference type="Pfam" id="PF00512">
    <property type="entry name" value="HisKA"/>
    <property type="match status" value="1"/>
</dbReference>
<evidence type="ECO:0000256" key="6">
    <source>
        <dbReference type="ARBA" id="ARBA00022777"/>
    </source>
</evidence>